<protein>
    <submittedName>
        <fullName evidence="1">DUF6282 family protein</fullName>
    </submittedName>
</protein>
<dbReference type="Gene3D" id="3.20.20.140">
    <property type="entry name" value="Metal-dependent hydrolases"/>
    <property type="match status" value="1"/>
</dbReference>
<gene>
    <name evidence="1" type="ORF">ACFFPI_10215</name>
</gene>
<dbReference type="Pfam" id="PF19799">
    <property type="entry name" value="DUF6282"/>
    <property type="match status" value="1"/>
</dbReference>
<dbReference type="EMBL" id="JBHMBH010000021">
    <property type="protein sequence ID" value="MFB9714496.1"/>
    <property type="molecule type" value="Genomic_DNA"/>
</dbReference>
<dbReference type="InterPro" id="IPR032466">
    <property type="entry name" value="Metal_Hydrolase"/>
</dbReference>
<keyword evidence="2" id="KW-1185">Reference proteome</keyword>
<evidence type="ECO:0000313" key="2">
    <source>
        <dbReference type="Proteomes" id="UP001589536"/>
    </source>
</evidence>
<name>A0ABV5UPM5_9MICC</name>
<evidence type="ECO:0000313" key="1">
    <source>
        <dbReference type="EMBL" id="MFB9714496.1"/>
    </source>
</evidence>
<accession>A0ABV5UPM5</accession>
<dbReference type="RefSeq" id="WP_051423204.1">
    <property type="nucleotide sequence ID" value="NZ_BAABED010000001.1"/>
</dbReference>
<reference evidence="1 2" key="1">
    <citation type="submission" date="2024-09" db="EMBL/GenBank/DDBJ databases">
        <authorList>
            <person name="Sun Q."/>
            <person name="Mori K."/>
        </authorList>
    </citation>
    <scope>NUCLEOTIDE SEQUENCE [LARGE SCALE GENOMIC DNA]</scope>
    <source>
        <strain evidence="1 2">JCM 13519</strain>
    </source>
</reference>
<organism evidence="1 2">
    <name type="scientific">Arthrobacter methylotrophus</name>
    <dbReference type="NCBI Taxonomy" id="121291"/>
    <lineage>
        <taxon>Bacteria</taxon>
        <taxon>Bacillati</taxon>
        <taxon>Actinomycetota</taxon>
        <taxon>Actinomycetes</taxon>
        <taxon>Micrococcales</taxon>
        <taxon>Micrococcaceae</taxon>
        <taxon>Arthrobacter</taxon>
    </lineage>
</organism>
<sequence length="307" mass="33498">MTALATYEHVFTDERIPELLTGAVDLHVHPAPSPFPRNIGIRGVADMAHAAGFRAILVKSHHHSMVTDVAAVDDAIGGLPIPVYSGVALNNYVGGINPYAVELSLQMGGRMVWMPTVSSEQHICVHDREEHLKFPSTSITLRKTTPIAVLDDAGNLLPETREVLQLVKDADAILSTGHMSPPEITAVLRAAKSMGLRRMVVNHPNFVIEANPAQAREWVELGAVVEHGLVQYDDRTTFFQWNVDTMLSFIDAVGIDHTIIGSDLGQKNNPFPIDSYERVLGQLLDAGVSREDIRKLVAVNTGRVLDG</sequence>
<dbReference type="SUPFAM" id="SSF51556">
    <property type="entry name" value="Metallo-dependent hydrolases"/>
    <property type="match status" value="1"/>
</dbReference>
<dbReference type="InterPro" id="IPR046249">
    <property type="entry name" value="DUF6282"/>
</dbReference>
<comment type="caution">
    <text evidence="1">The sequence shown here is derived from an EMBL/GenBank/DDBJ whole genome shotgun (WGS) entry which is preliminary data.</text>
</comment>
<proteinExistence type="predicted"/>
<dbReference type="Proteomes" id="UP001589536">
    <property type="component" value="Unassembled WGS sequence"/>
</dbReference>